<dbReference type="InterPro" id="IPR011701">
    <property type="entry name" value="MFS"/>
</dbReference>
<feature type="transmembrane region" description="Helical" evidence="7">
    <location>
        <begin position="295"/>
        <end position="315"/>
    </location>
</feature>
<feature type="transmembrane region" description="Helical" evidence="7">
    <location>
        <begin position="73"/>
        <end position="93"/>
    </location>
</feature>
<accession>A0ABN1WW05</accession>
<comment type="caution">
    <text evidence="8">The sequence shown here is derived from an EMBL/GenBank/DDBJ whole genome shotgun (WGS) entry which is preliminary data.</text>
</comment>
<dbReference type="CDD" id="cd06173">
    <property type="entry name" value="MFS_MefA_like"/>
    <property type="match status" value="1"/>
</dbReference>
<dbReference type="Proteomes" id="UP001500037">
    <property type="component" value="Unassembled WGS sequence"/>
</dbReference>
<evidence type="ECO:0000313" key="8">
    <source>
        <dbReference type="EMBL" id="GAA1265306.1"/>
    </source>
</evidence>
<evidence type="ECO:0000256" key="1">
    <source>
        <dbReference type="ARBA" id="ARBA00004651"/>
    </source>
</evidence>
<feature type="transmembrane region" description="Helical" evidence="7">
    <location>
        <begin position="384"/>
        <end position="408"/>
    </location>
</feature>
<dbReference type="EMBL" id="BAAALF010000169">
    <property type="protein sequence ID" value="GAA1265306.1"/>
    <property type="molecule type" value="Genomic_DNA"/>
</dbReference>
<evidence type="ECO:0000256" key="7">
    <source>
        <dbReference type="SAM" id="Phobius"/>
    </source>
</evidence>
<keyword evidence="5 7" id="KW-0472">Membrane</keyword>
<feature type="transmembrane region" description="Helical" evidence="7">
    <location>
        <begin position="12"/>
        <end position="35"/>
    </location>
</feature>
<reference evidence="8 9" key="1">
    <citation type="journal article" date="2019" name="Int. J. Syst. Evol. Microbiol.">
        <title>The Global Catalogue of Microorganisms (GCM) 10K type strain sequencing project: providing services to taxonomists for standard genome sequencing and annotation.</title>
        <authorList>
            <consortium name="The Broad Institute Genomics Platform"/>
            <consortium name="The Broad Institute Genome Sequencing Center for Infectious Disease"/>
            <person name="Wu L."/>
            <person name="Ma J."/>
        </authorList>
    </citation>
    <scope>NUCLEOTIDE SEQUENCE [LARGE SCALE GENOMIC DNA]</scope>
    <source>
        <strain evidence="8 9">JCM 13004</strain>
    </source>
</reference>
<dbReference type="RefSeq" id="WP_344445527.1">
    <property type="nucleotide sequence ID" value="NZ_BAAALF010000169.1"/>
</dbReference>
<organism evidence="8 9">
    <name type="scientific">Kitasatospora nipponensis</name>
    <dbReference type="NCBI Taxonomy" id="258049"/>
    <lineage>
        <taxon>Bacteria</taxon>
        <taxon>Bacillati</taxon>
        <taxon>Actinomycetota</taxon>
        <taxon>Actinomycetes</taxon>
        <taxon>Kitasatosporales</taxon>
        <taxon>Streptomycetaceae</taxon>
        <taxon>Kitasatospora</taxon>
    </lineage>
</organism>
<dbReference type="InterPro" id="IPR036259">
    <property type="entry name" value="MFS_trans_sf"/>
</dbReference>
<sequence>MRALLSNRDARLFLAGQSLSAFGDSALWLALGIWIKMLTGSPSAAGLAFFVFTLGTLAAPLGGVLADRMPRRRLLVIANLVTAALVLPLLLVHDRGGVPLLYLVMGGYGLSAGVLGPAQAALLPTVVGDELLGDANSALQSAQWGLRLVTLLFGAGLLAAFGPAPVIVADAVTFLVATAALLALRIHEEPPAPAPQPPLAPAGQVGGRRAQQRGGGLAGPVGAQHGEVPGAALPRVGHGGRVVALGTLPAGARHIRATPALRQATVAGALAVTAFGLSETAFFAVVGRGLHRPDAFLGVLICIQGAGALAAGLIASALMRRLGERRLVALGLAGASTGFLLQAFASLPAVLAGACLVGAGLPWITVGIVTLFQRRTPAELLGRTNAALGLALSAPQALAIALGAALVAALDYRIVLAAVAVLTALPAGYLLTRPEQRPEQRPGRHPAPVPEQQPARRSAPV</sequence>
<evidence type="ECO:0000256" key="4">
    <source>
        <dbReference type="ARBA" id="ARBA00022989"/>
    </source>
</evidence>
<keyword evidence="3 7" id="KW-0812">Transmembrane</keyword>
<gene>
    <name evidence="8" type="ORF">GCM10009665_63180</name>
</gene>
<feature type="transmembrane region" description="Helical" evidence="7">
    <location>
        <begin position="414"/>
        <end position="432"/>
    </location>
</feature>
<feature type="transmembrane region" description="Helical" evidence="7">
    <location>
        <begin position="144"/>
        <end position="161"/>
    </location>
</feature>
<proteinExistence type="predicted"/>
<name>A0ABN1WW05_9ACTN</name>
<evidence type="ECO:0000256" key="3">
    <source>
        <dbReference type="ARBA" id="ARBA00022692"/>
    </source>
</evidence>
<feature type="region of interest" description="Disordered" evidence="6">
    <location>
        <begin position="192"/>
        <end position="221"/>
    </location>
</feature>
<keyword evidence="2" id="KW-1003">Cell membrane</keyword>
<feature type="transmembrane region" description="Helical" evidence="7">
    <location>
        <begin position="47"/>
        <end position="66"/>
    </location>
</feature>
<feature type="transmembrane region" description="Helical" evidence="7">
    <location>
        <begin position="327"/>
        <end position="345"/>
    </location>
</feature>
<evidence type="ECO:0000313" key="9">
    <source>
        <dbReference type="Proteomes" id="UP001500037"/>
    </source>
</evidence>
<dbReference type="PANTHER" id="PTHR23513">
    <property type="entry name" value="INTEGRAL MEMBRANE EFFLUX PROTEIN-RELATED"/>
    <property type="match status" value="1"/>
</dbReference>
<evidence type="ECO:0000256" key="6">
    <source>
        <dbReference type="SAM" id="MobiDB-lite"/>
    </source>
</evidence>
<dbReference type="Pfam" id="PF07690">
    <property type="entry name" value="MFS_1"/>
    <property type="match status" value="1"/>
</dbReference>
<feature type="transmembrane region" description="Helical" evidence="7">
    <location>
        <begin position="351"/>
        <end position="372"/>
    </location>
</feature>
<evidence type="ECO:0000256" key="2">
    <source>
        <dbReference type="ARBA" id="ARBA00022475"/>
    </source>
</evidence>
<keyword evidence="9" id="KW-1185">Reference proteome</keyword>
<comment type="subcellular location">
    <subcellularLocation>
        <location evidence="1">Cell membrane</location>
        <topology evidence="1">Multi-pass membrane protein</topology>
    </subcellularLocation>
</comment>
<evidence type="ECO:0000256" key="5">
    <source>
        <dbReference type="ARBA" id="ARBA00023136"/>
    </source>
</evidence>
<keyword evidence="4 7" id="KW-1133">Transmembrane helix</keyword>
<dbReference type="Gene3D" id="1.20.1250.20">
    <property type="entry name" value="MFS general substrate transporter like domains"/>
    <property type="match status" value="1"/>
</dbReference>
<feature type="transmembrane region" description="Helical" evidence="7">
    <location>
        <begin position="264"/>
        <end position="283"/>
    </location>
</feature>
<feature type="region of interest" description="Disordered" evidence="6">
    <location>
        <begin position="433"/>
        <end position="461"/>
    </location>
</feature>
<dbReference type="SUPFAM" id="SSF103473">
    <property type="entry name" value="MFS general substrate transporter"/>
    <property type="match status" value="1"/>
</dbReference>
<dbReference type="PANTHER" id="PTHR23513:SF6">
    <property type="entry name" value="MAJOR FACILITATOR SUPERFAMILY ASSOCIATED DOMAIN-CONTAINING PROTEIN"/>
    <property type="match status" value="1"/>
</dbReference>
<protein>
    <submittedName>
        <fullName evidence="8">MFS transporter</fullName>
    </submittedName>
</protein>